<organism evidence="10 11">
    <name type="scientific">Granulicella aggregans</name>
    <dbReference type="NCBI Taxonomy" id="474949"/>
    <lineage>
        <taxon>Bacteria</taxon>
        <taxon>Pseudomonadati</taxon>
        <taxon>Acidobacteriota</taxon>
        <taxon>Terriglobia</taxon>
        <taxon>Terriglobales</taxon>
        <taxon>Acidobacteriaceae</taxon>
        <taxon>Granulicella</taxon>
    </lineage>
</organism>
<dbReference type="Proteomes" id="UP000540989">
    <property type="component" value="Unassembled WGS sequence"/>
</dbReference>
<evidence type="ECO:0000256" key="7">
    <source>
        <dbReference type="ARBA" id="ARBA00048488"/>
    </source>
</evidence>
<dbReference type="GO" id="GO:0030091">
    <property type="term" value="P:protein repair"/>
    <property type="evidence" value="ECO:0007669"/>
    <property type="project" value="InterPro"/>
</dbReference>
<evidence type="ECO:0000313" key="10">
    <source>
        <dbReference type="EMBL" id="MBB5057352.1"/>
    </source>
</evidence>
<dbReference type="SUPFAM" id="SSF51316">
    <property type="entry name" value="Mss4-like"/>
    <property type="match status" value="1"/>
</dbReference>
<dbReference type="InterPro" id="IPR011057">
    <property type="entry name" value="Mss4-like_sf"/>
</dbReference>
<evidence type="ECO:0000256" key="4">
    <source>
        <dbReference type="ARBA" id="ARBA00022723"/>
    </source>
</evidence>
<dbReference type="GO" id="GO:0006979">
    <property type="term" value="P:response to oxidative stress"/>
    <property type="evidence" value="ECO:0007669"/>
    <property type="project" value="InterPro"/>
</dbReference>
<evidence type="ECO:0000256" key="5">
    <source>
        <dbReference type="ARBA" id="ARBA00022833"/>
    </source>
</evidence>
<evidence type="ECO:0000256" key="6">
    <source>
        <dbReference type="ARBA" id="ARBA00023002"/>
    </source>
</evidence>
<feature type="transmembrane region" description="Helical" evidence="8">
    <location>
        <begin position="20"/>
        <end position="39"/>
    </location>
</feature>
<dbReference type="Gene3D" id="2.170.150.20">
    <property type="entry name" value="Peptide methionine sulfoxide reductase"/>
    <property type="match status" value="1"/>
</dbReference>
<evidence type="ECO:0000256" key="3">
    <source>
        <dbReference type="ARBA" id="ARBA00012499"/>
    </source>
</evidence>
<dbReference type="NCBIfam" id="TIGR00357">
    <property type="entry name" value="peptide-methionine (R)-S-oxide reductase MsrB"/>
    <property type="match status" value="1"/>
</dbReference>
<evidence type="ECO:0000256" key="2">
    <source>
        <dbReference type="ARBA" id="ARBA00007174"/>
    </source>
</evidence>
<keyword evidence="5" id="KW-0862">Zinc</keyword>
<dbReference type="RefSeq" id="WP_184216009.1">
    <property type="nucleotide sequence ID" value="NZ_JACHIP010000002.1"/>
</dbReference>
<keyword evidence="8" id="KW-1133">Transmembrane helix</keyword>
<dbReference type="InterPro" id="IPR002579">
    <property type="entry name" value="Met_Sox_Rdtase_MsrB_dom"/>
</dbReference>
<dbReference type="AlphaFoldDB" id="A0A7W7ZCL2"/>
<evidence type="ECO:0000256" key="8">
    <source>
        <dbReference type="SAM" id="Phobius"/>
    </source>
</evidence>
<dbReference type="InterPro" id="IPR028427">
    <property type="entry name" value="Met_Sox_Rdtase_MsrB"/>
</dbReference>
<evidence type="ECO:0000256" key="1">
    <source>
        <dbReference type="ARBA" id="ARBA00001947"/>
    </source>
</evidence>
<evidence type="ECO:0000313" key="11">
    <source>
        <dbReference type="Proteomes" id="UP000540989"/>
    </source>
</evidence>
<dbReference type="GO" id="GO:0046872">
    <property type="term" value="F:metal ion binding"/>
    <property type="evidence" value="ECO:0007669"/>
    <property type="project" value="UniProtKB-KW"/>
</dbReference>
<dbReference type="PANTHER" id="PTHR10173">
    <property type="entry name" value="METHIONINE SULFOXIDE REDUCTASE"/>
    <property type="match status" value="1"/>
</dbReference>
<keyword evidence="11" id="KW-1185">Reference proteome</keyword>
<comment type="caution">
    <text evidence="10">The sequence shown here is derived from an EMBL/GenBank/DDBJ whole genome shotgun (WGS) entry which is preliminary data.</text>
</comment>
<dbReference type="GO" id="GO:0005737">
    <property type="term" value="C:cytoplasm"/>
    <property type="evidence" value="ECO:0007669"/>
    <property type="project" value="TreeGrafter"/>
</dbReference>
<gene>
    <name evidence="10" type="ORF">HDF16_002037</name>
</gene>
<dbReference type="PANTHER" id="PTHR10173:SF52">
    <property type="entry name" value="METHIONINE-R-SULFOXIDE REDUCTASE B1"/>
    <property type="match status" value="1"/>
</dbReference>
<protein>
    <recommendedName>
        <fullName evidence="3">peptide-methionine (R)-S-oxide reductase</fullName>
        <ecNumber evidence="3">1.8.4.12</ecNumber>
    </recommendedName>
</protein>
<accession>A0A7W7ZCL2</accession>
<keyword evidence="8" id="KW-0472">Membrane</keyword>
<dbReference type="GO" id="GO:0033743">
    <property type="term" value="F:peptide-methionine (R)-S-oxide reductase activity"/>
    <property type="evidence" value="ECO:0007669"/>
    <property type="project" value="UniProtKB-EC"/>
</dbReference>
<proteinExistence type="inferred from homology"/>
<feature type="domain" description="MsrB" evidence="9">
    <location>
        <begin position="76"/>
        <end position="198"/>
    </location>
</feature>
<keyword evidence="8" id="KW-0812">Transmembrane</keyword>
<dbReference type="PROSITE" id="PS51790">
    <property type="entry name" value="MSRB"/>
    <property type="match status" value="1"/>
</dbReference>
<dbReference type="EMBL" id="JACHIP010000002">
    <property type="protein sequence ID" value="MBB5057352.1"/>
    <property type="molecule type" value="Genomic_DNA"/>
</dbReference>
<sequence length="199" mass="21859">MSAKNYDQEEDRNKLPRRIFIGAGAAAMVGVILHSRFGAVPVEARSTTPKDIQIVQFSPSGERKGVVTVQTIVKSDDEWKQRLDATAYTVTRHAGTERAYSGKNWDNHEKGIYQCIGCGTASFSSETKFESGTGWPSFWQAIAKQNVKESTDGSFGMLRTAVSCPRCDAHLGHVFDDGPKPTGLRYCMNSVSLEFVKSA</sequence>
<keyword evidence="4" id="KW-0479">Metal-binding</keyword>
<comment type="similarity">
    <text evidence="2">Belongs to the MsrB Met sulfoxide reductase family.</text>
</comment>
<dbReference type="FunFam" id="2.170.150.20:FF:000001">
    <property type="entry name" value="Peptide methionine sulfoxide reductase MsrB"/>
    <property type="match status" value="1"/>
</dbReference>
<comment type="cofactor">
    <cofactor evidence="1">
        <name>Zn(2+)</name>
        <dbReference type="ChEBI" id="CHEBI:29105"/>
    </cofactor>
</comment>
<comment type="catalytic activity">
    <reaction evidence="7">
        <text>L-methionyl-[protein] + [thioredoxin]-disulfide + H2O = L-methionyl-(R)-S-oxide-[protein] + [thioredoxin]-dithiol</text>
        <dbReference type="Rhea" id="RHEA:24164"/>
        <dbReference type="Rhea" id="RHEA-COMP:10698"/>
        <dbReference type="Rhea" id="RHEA-COMP:10700"/>
        <dbReference type="Rhea" id="RHEA-COMP:12313"/>
        <dbReference type="Rhea" id="RHEA-COMP:12314"/>
        <dbReference type="ChEBI" id="CHEBI:15377"/>
        <dbReference type="ChEBI" id="CHEBI:16044"/>
        <dbReference type="ChEBI" id="CHEBI:29950"/>
        <dbReference type="ChEBI" id="CHEBI:45764"/>
        <dbReference type="ChEBI" id="CHEBI:50058"/>
        <dbReference type="EC" id="1.8.4.12"/>
    </reaction>
</comment>
<reference evidence="10 11" key="1">
    <citation type="submission" date="2020-08" db="EMBL/GenBank/DDBJ databases">
        <title>Genomic Encyclopedia of Type Strains, Phase IV (KMG-V): Genome sequencing to study the core and pangenomes of soil and plant-associated prokaryotes.</title>
        <authorList>
            <person name="Whitman W."/>
        </authorList>
    </citation>
    <scope>NUCLEOTIDE SEQUENCE [LARGE SCALE GENOMIC DNA]</scope>
    <source>
        <strain evidence="10 11">M8UP14</strain>
    </source>
</reference>
<evidence type="ECO:0000259" key="9">
    <source>
        <dbReference type="PROSITE" id="PS51790"/>
    </source>
</evidence>
<name>A0A7W7ZCL2_9BACT</name>
<keyword evidence="6 10" id="KW-0560">Oxidoreductase</keyword>
<dbReference type="Pfam" id="PF01641">
    <property type="entry name" value="SelR"/>
    <property type="match status" value="1"/>
</dbReference>
<dbReference type="EC" id="1.8.4.12" evidence="3"/>